<name>A0A914XAZ6_9BILA</name>
<evidence type="ECO:0000313" key="2">
    <source>
        <dbReference type="WBParaSite" id="PSAMB.scaffold716size42884.g8303.t1"/>
    </source>
</evidence>
<protein>
    <submittedName>
        <fullName evidence="2">Uncharacterized protein</fullName>
    </submittedName>
</protein>
<evidence type="ECO:0000313" key="1">
    <source>
        <dbReference type="Proteomes" id="UP000887566"/>
    </source>
</evidence>
<keyword evidence="1" id="KW-1185">Reference proteome</keyword>
<dbReference type="WBParaSite" id="PSAMB.scaffold716size42884.g8303.t1">
    <property type="protein sequence ID" value="PSAMB.scaffold716size42884.g8303.t1"/>
    <property type="gene ID" value="PSAMB.scaffold716size42884.g8303"/>
</dbReference>
<dbReference type="AlphaFoldDB" id="A0A914XAZ6"/>
<organism evidence="1 2">
    <name type="scientific">Plectus sambesii</name>
    <dbReference type="NCBI Taxonomy" id="2011161"/>
    <lineage>
        <taxon>Eukaryota</taxon>
        <taxon>Metazoa</taxon>
        <taxon>Ecdysozoa</taxon>
        <taxon>Nematoda</taxon>
        <taxon>Chromadorea</taxon>
        <taxon>Plectida</taxon>
        <taxon>Plectina</taxon>
        <taxon>Plectoidea</taxon>
        <taxon>Plectidae</taxon>
        <taxon>Plectus</taxon>
    </lineage>
</organism>
<dbReference type="Proteomes" id="UP000887566">
    <property type="component" value="Unplaced"/>
</dbReference>
<reference evidence="2" key="1">
    <citation type="submission" date="2022-11" db="UniProtKB">
        <authorList>
            <consortium name="WormBaseParasite"/>
        </authorList>
    </citation>
    <scope>IDENTIFICATION</scope>
</reference>
<sequence>MIFRRIFKRLFPLTVEFRVGSPSYKTFAQLDDNYPSVTITSENLATSPPSPAVERRTADSVYELVQVEKHVRFNPLRRTAVAVRAIRRRCRGILPVGKRRSSFGDTEKCLAIGN</sequence>
<accession>A0A914XAZ6</accession>
<proteinExistence type="predicted"/>